<keyword evidence="8" id="KW-0137">Centromere</keyword>
<evidence type="ECO:0000256" key="5">
    <source>
        <dbReference type="ARBA" id="ARBA00022776"/>
    </source>
</evidence>
<evidence type="ECO:0000256" key="8">
    <source>
        <dbReference type="ARBA" id="ARBA00023328"/>
    </source>
</evidence>
<evidence type="ECO:0000313" key="12">
    <source>
        <dbReference type="Proteomes" id="UP001608902"/>
    </source>
</evidence>
<dbReference type="Gene3D" id="1.10.418.60">
    <property type="entry name" value="Ncd80 complex, Nuf2 subunit"/>
    <property type="match status" value="1"/>
</dbReference>
<comment type="caution">
    <text evidence="11">The sequence shown here is derived from an EMBL/GenBank/DDBJ whole genome shotgun (WGS) entry which is preliminary data.</text>
</comment>
<dbReference type="EMBL" id="JBGFUD010004886">
    <property type="protein sequence ID" value="MFH4979973.1"/>
    <property type="molecule type" value="Genomic_DNA"/>
</dbReference>
<comment type="similarity">
    <text evidence="2">Belongs to the NUF2 family.</text>
</comment>
<sequence>MTSKRVAELAAAVSDYLAPLEIKTADILQPTGMKNCEVYSAFIERIFDLTEAPLTLMPLTMEPEGGREMFARVYPKLTIFTLLRAFFEDISSGSLEFDITNLFMPDTMQTRQFFTMLLDYCRFTEHTSKVISEMYVEFDSRKTKLMEEEQELLKLANDVAQKKALVNNQKRTLLEKKQHLDSVVTSCQKTEKEAHEIGEKTEECQSLYSELIEKQKILKASQESAQVRNEILSMEVTNSPDRLQSEVHVLEEERVELNRRRDMKQRELNDQLAKKTLRANAQRLIQMLSNETSSFTPLKTEKEQREAKLTEGKMLIANSSDELRGLVTKLDSCKAQLEELENSFRKAQQSHIAGLNDLAEQQKNIQLQIADIVKRNENAARKNADASRQLNMIRDEMATVTREAESDFRTLALQLKSISAKFHTAKKEYRQLKDDYKCELKALENRLEEKELSDSL</sequence>
<evidence type="ECO:0000256" key="6">
    <source>
        <dbReference type="ARBA" id="ARBA00023054"/>
    </source>
</evidence>
<name>A0ABD6EJ20_9BILA</name>
<evidence type="ECO:0000256" key="4">
    <source>
        <dbReference type="ARBA" id="ARBA00022618"/>
    </source>
</evidence>
<dbReference type="InterPro" id="IPR005549">
    <property type="entry name" value="Kinetochore_Nuf2_N"/>
</dbReference>
<keyword evidence="12" id="KW-1185">Reference proteome</keyword>
<dbReference type="InterPro" id="IPR038275">
    <property type="entry name" value="Nuf2_N_sf"/>
</dbReference>
<dbReference type="AlphaFoldDB" id="A0ABD6EJ20"/>
<keyword evidence="5" id="KW-0498">Mitosis</keyword>
<dbReference type="Pfam" id="PF03800">
    <property type="entry name" value="Nuf2"/>
    <property type="match status" value="1"/>
</dbReference>
<keyword evidence="6 9" id="KW-0175">Coiled coil</keyword>
<evidence type="ECO:0000259" key="10">
    <source>
        <dbReference type="Pfam" id="PF03800"/>
    </source>
</evidence>
<evidence type="ECO:0000256" key="3">
    <source>
        <dbReference type="ARBA" id="ARBA00022454"/>
    </source>
</evidence>
<gene>
    <name evidence="11" type="ORF">AB6A40_006682</name>
</gene>
<evidence type="ECO:0000256" key="7">
    <source>
        <dbReference type="ARBA" id="ARBA00023306"/>
    </source>
</evidence>
<keyword evidence="4" id="KW-0132">Cell division</keyword>
<accession>A0ABD6EJ20</accession>
<feature type="coiled-coil region" evidence="9">
    <location>
        <begin position="323"/>
        <end position="453"/>
    </location>
</feature>
<comment type="subcellular location">
    <subcellularLocation>
        <location evidence="1">Chromosome</location>
        <location evidence="1">Centromere</location>
    </subcellularLocation>
</comment>
<dbReference type="GO" id="GO:0051301">
    <property type="term" value="P:cell division"/>
    <property type="evidence" value="ECO:0007669"/>
    <property type="project" value="UniProtKB-KW"/>
</dbReference>
<evidence type="ECO:0000256" key="9">
    <source>
        <dbReference type="SAM" id="Coils"/>
    </source>
</evidence>
<keyword evidence="7" id="KW-0131">Cell cycle</keyword>
<organism evidence="11 12">
    <name type="scientific">Gnathostoma spinigerum</name>
    <dbReference type="NCBI Taxonomy" id="75299"/>
    <lineage>
        <taxon>Eukaryota</taxon>
        <taxon>Metazoa</taxon>
        <taxon>Ecdysozoa</taxon>
        <taxon>Nematoda</taxon>
        <taxon>Chromadorea</taxon>
        <taxon>Rhabditida</taxon>
        <taxon>Spirurina</taxon>
        <taxon>Gnathostomatomorpha</taxon>
        <taxon>Gnathostomatoidea</taxon>
        <taxon>Gnathostomatidae</taxon>
        <taxon>Gnathostoma</taxon>
    </lineage>
</organism>
<reference evidence="11 12" key="1">
    <citation type="submission" date="2024-08" db="EMBL/GenBank/DDBJ databases">
        <title>Gnathostoma spinigerum genome.</title>
        <authorList>
            <person name="Gonzalez-Bertolin B."/>
            <person name="Monzon S."/>
            <person name="Zaballos A."/>
            <person name="Jimenez P."/>
            <person name="Dekumyoy P."/>
            <person name="Varona S."/>
            <person name="Cuesta I."/>
            <person name="Sumanam S."/>
            <person name="Adisakwattana P."/>
            <person name="Gasser R.B."/>
            <person name="Hernandez-Gonzalez A."/>
            <person name="Young N.D."/>
            <person name="Perteguer M.J."/>
        </authorList>
    </citation>
    <scope>NUCLEOTIDE SEQUENCE [LARGE SCALE GENOMIC DNA]</scope>
    <source>
        <strain evidence="11">AL3</strain>
        <tissue evidence="11">Liver</tissue>
    </source>
</reference>
<evidence type="ECO:0000313" key="11">
    <source>
        <dbReference type="EMBL" id="MFH4979973.1"/>
    </source>
</evidence>
<dbReference type="Proteomes" id="UP001608902">
    <property type="component" value="Unassembled WGS sequence"/>
</dbReference>
<protein>
    <recommendedName>
        <fullName evidence="10">Kinetochore protein Nuf2 N-terminal domain-containing protein</fullName>
    </recommendedName>
</protein>
<evidence type="ECO:0000256" key="2">
    <source>
        <dbReference type="ARBA" id="ARBA00005498"/>
    </source>
</evidence>
<proteinExistence type="inferred from homology"/>
<feature type="domain" description="Kinetochore protein Nuf2 N-terminal" evidence="10">
    <location>
        <begin position="6"/>
        <end position="137"/>
    </location>
</feature>
<evidence type="ECO:0000256" key="1">
    <source>
        <dbReference type="ARBA" id="ARBA00004584"/>
    </source>
</evidence>
<keyword evidence="3" id="KW-0158">Chromosome</keyword>
<feature type="coiled-coil region" evidence="9">
    <location>
        <begin position="247"/>
        <end position="274"/>
    </location>
</feature>
<dbReference type="GO" id="GO:0000775">
    <property type="term" value="C:chromosome, centromeric region"/>
    <property type="evidence" value="ECO:0007669"/>
    <property type="project" value="UniProtKB-SubCell"/>
</dbReference>